<feature type="domain" description="ABC transmembrane type-2" evidence="6">
    <location>
        <begin position="33"/>
        <end position="261"/>
    </location>
</feature>
<comment type="subcellular location">
    <subcellularLocation>
        <location evidence="1">Membrane</location>
        <topology evidence="1">Multi-pass membrane protein</topology>
    </subcellularLocation>
</comment>
<keyword evidence="3 5" id="KW-1133">Transmembrane helix</keyword>
<dbReference type="PANTHER" id="PTHR43229">
    <property type="entry name" value="NODULATION PROTEIN J"/>
    <property type="match status" value="1"/>
</dbReference>
<evidence type="ECO:0000256" key="1">
    <source>
        <dbReference type="ARBA" id="ARBA00004141"/>
    </source>
</evidence>
<keyword evidence="2 5" id="KW-0812">Transmembrane</keyword>
<dbReference type="PRINTS" id="PR00164">
    <property type="entry name" value="ABC2TRNSPORT"/>
</dbReference>
<evidence type="ECO:0000256" key="5">
    <source>
        <dbReference type="SAM" id="Phobius"/>
    </source>
</evidence>
<feature type="transmembrane region" description="Helical" evidence="5">
    <location>
        <begin position="122"/>
        <end position="143"/>
    </location>
</feature>
<dbReference type="InterPro" id="IPR013525">
    <property type="entry name" value="ABC2_TM"/>
</dbReference>
<dbReference type="GO" id="GO:0140359">
    <property type="term" value="F:ABC-type transporter activity"/>
    <property type="evidence" value="ECO:0007669"/>
    <property type="project" value="InterPro"/>
</dbReference>
<dbReference type="Pfam" id="PF01061">
    <property type="entry name" value="ABC2_membrane"/>
    <property type="match status" value="1"/>
</dbReference>
<dbReference type="EMBL" id="CAEZSR010000063">
    <property type="protein sequence ID" value="CAB4562056.1"/>
    <property type="molecule type" value="Genomic_DNA"/>
</dbReference>
<protein>
    <submittedName>
        <fullName evidence="7">Unannotated protein</fullName>
    </submittedName>
</protein>
<dbReference type="PIRSF" id="PIRSF006648">
    <property type="entry name" value="DrrB"/>
    <property type="match status" value="1"/>
</dbReference>
<organism evidence="7">
    <name type="scientific">freshwater metagenome</name>
    <dbReference type="NCBI Taxonomy" id="449393"/>
    <lineage>
        <taxon>unclassified sequences</taxon>
        <taxon>metagenomes</taxon>
        <taxon>ecological metagenomes</taxon>
    </lineage>
</organism>
<reference evidence="7" key="1">
    <citation type="submission" date="2020-05" db="EMBL/GenBank/DDBJ databases">
        <authorList>
            <person name="Chiriac C."/>
            <person name="Salcher M."/>
            <person name="Ghai R."/>
            <person name="Kavagutti S V."/>
        </authorList>
    </citation>
    <scope>NUCLEOTIDE SEQUENCE</scope>
</reference>
<feature type="transmembrane region" description="Helical" evidence="5">
    <location>
        <begin position="231"/>
        <end position="254"/>
    </location>
</feature>
<dbReference type="AlphaFoldDB" id="A0A6J6DFC1"/>
<evidence type="ECO:0000256" key="4">
    <source>
        <dbReference type="ARBA" id="ARBA00023136"/>
    </source>
</evidence>
<evidence type="ECO:0000259" key="6">
    <source>
        <dbReference type="PROSITE" id="PS51012"/>
    </source>
</evidence>
<evidence type="ECO:0000256" key="3">
    <source>
        <dbReference type="ARBA" id="ARBA00022989"/>
    </source>
</evidence>
<dbReference type="GO" id="GO:0043190">
    <property type="term" value="C:ATP-binding cassette (ABC) transporter complex"/>
    <property type="evidence" value="ECO:0007669"/>
    <property type="project" value="InterPro"/>
</dbReference>
<evidence type="ECO:0000256" key="2">
    <source>
        <dbReference type="ARBA" id="ARBA00022692"/>
    </source>
</evidence>
<dbReference type="PANTHER" id="PTHR43229:SF2">
    <property type="entry name" value="NODULATION PROTEIN J"/>
    <property type="match status" value="1"/>
</dbReference>
<feature type="transmembrane region" description="Helical" evidence="5">
    <location>
        <begin position="192"/>
        <end position="211"/>
    </location>
</feature>
<feature type="transmembrane region" description="Helical" evidence="5">
    <location>
        <begin position="149"/>
        <end position="171"/>
    </location>
</feature>
<accession>A0A6J6DFC1</accession>
<evidence type="ECO:0000313" key="7">
    <source>
        <dbReference type="EMBL" id="CAB4562056.1"/>
    </source>
</evidence>
<dbReference type="PROSITE" id="PS51012">
    <property type="entry name" value="ABC_TM2"/>
    <property type="match status" value="1"/>
</dbReference>
<dbReference type="InterPro" id="IPR051784">
    <property type="entry name" value="Nod_factor_ABC_transporter"/>
</dbReference>
<dbReference type="InterPro" id="IPR000412">
    <property type="entry name" value="ABC_2_transport"/>
</dbReference>
<name>A0A6J6DFC1_9ZZZZ</name>
<proteinExistence type="predicted"/>
<sequence length="264" mass="28906">MSTVLRIVPETFVVRRPHRMIERHVVAYRRQWMIVFSGFFEPLFYLLSMRAGVGDLVGDVRVGGRSVPYDAFVAPALMASSAMNGAIFDSTGNVLHRLKYARIYDAALATPMGPADVAVGEIGWALIRGQVYAIGFLAVMAGLGLTESWWSLMALPVCALIGLTFASIGFLGTTYMRGWSDMDIVNTAMMPLFLFSATFFPISSYGDWGWVVQLSPLYHGVALVRAANAGVWTGSLVVHALVLVVISVVALVLASRRVDRLLRR</sequence>
<keyword evidence="4 5" id="KW-0472">Membrane</keyword>
<gene>
    <name evidence="7" type="ORF">UFOPK1493_01859</name>
</gene>
<dbReference type="InterPro" id="IPR047817">
    <property type="entry name" value="ABC2_TM_bact-type"/>
</dbReference>